<evidence type="ECO:0000313" key="5">
    <source>
        <dbReference type="EMBL" id="PWN41180.1"/>
    </source>
</evidence>
<keyword evidence="6" id="KW-1185">Reference proteome</keyword>
<dbReference type="InterPro" id="IPR050740">
    <property type="entry name" value="Aldehyde_DH_Superfamily"/>
</dbReference>
<evidence type="ECO:0000256" key="1">
    <source>
        <dbReference type="ARBA" id="ARBA00023002"/>
    </source>
</evidence>
<dbReference type="GO" id="GO:0009450">
    <property type="term" value="P:gamma-aminobutyric acid catabolic process"/>
    <property type="evidence" value="ECO:0007669"/>
    <property type="project" value="TreeGrafter"/>
</dbReference>
<dbReference type="SUPFAM" id="SSF53720">
    <property type="entry name" value="ALDH-like"/>
    <property type="match status" value="1"/>
</dbReference>
<keyword evidence="1 3" id="KW-0560">Oxidoreductase</keyword>
<dbReference type="Proteomes" id="UP000245783">
    <property type="component" value="Unassembled WGS sequence"/>
</dbReference>
<name>A0A316VUQ5_9BASI</name>
<protein>
    <submittedName>
        <fullName evidence="5">Aldehyde dehydrogenase</fullName>
    </submittedName>
</protein>
<dbReference type="GO" id="GO:0004777">
    <property type="term" value="F:succinate-semialdehyde dehydrogenase (NAD+) activity"/>
    <property type="evidence" value="ECO:0007669"/>
    <property type="project" value="TreeGrafter"/>
</dbReference>
<dbReference type="PANTHER" id="PTHR43353:SF6">
    <property type="entry name" value="CYTOPLASMIC ALDEHYDE DEHYDROGENASE (EUROFUNG)"/>
    <property type="match status" value="1"/>
</dbReference>
<dbReference type="EMBL" id="KZ819397">
    <property type="protein sequence ID" value="PWN41180.1"/>
    <property type="molecule type" value="Genomic_DNA"/>
</dbReference>
<dbReference type="InterPro" id="IPR015590">
    <property type="entry name" value="Aldehyde_DH_dom"/>
</dbReference>
<dbReference type="GeneID" id="37036196"/>
<dbReference type="InterPro" id="IPR016163">
    <property type="entry name" value="Ald_DH_C"/>
</dbReference>
<evidence type="ECO:0000256" key="3">
    <source>
        <dbReference type="RuleBase" id="RU003345"/>
    </source>
</evidence>
<dbReference type="InterPro" id="IPR016161">
    <property type="entry name" value="Ald_DH/histidinol_DH"/>
</dbReference>
<evidence type="ECO:0000256" key="2">
    <source>
        <dbReference type="PROSITE-ProRule" id="PRU10007"/>
    </source>
</evidence>
<evidence type="ECO:0000259" key="4">
    <source>
        <dbReference type="Pfam" id="PF00171"/>
    </source>
</evidence>
<dbReference type="PROSITE" id="PS00687">
    <property type="entry name" value="ALDEHYDE_DEHYDR_GLU"/>
    <property type="match status" value="1"/>
</dbReference>
<comment type="similarity">
    <text evidence="3">Belongs to the aldehyde dehydrogenase family.</text>
</comment>
<dbReference type="Pfam" id="PF00171">
    <property type="entry name" value="Aldedh"/>
    <property type="match status" value="1"/>
</dbReference>
<proteinExistence type="inferred from homology"/>
<dbReference type="Gene3D" id="3.40.605.10">
    <property type="entry name" value="Aldehyde Dehydrogenase, Chain A, domain 1"/>
    <property type="match status" value="1"/>
</dbReference>
<dbReference type="InParanoid" id="A0A316VUQ5"/>
<dbReference type="Gene3D" id="3.40.309.10">
    <property type="entry name" value="Aldehyde Dehydrogenase, Chain A, domain 2"/>
    <property type="match status" value="1"/>
</dbReference>
<accession>A0A316VUQ5</accession>
<feature type="domain" description="Aldehyde dehydrogenase" evidence="4">
    <location>
        <begin position="36"/>
        <end position="494"/>
    </location>
</feature>
<sequence>MTTASLYKGLPLPCIIDNAAHETNSTYSVASLIEPGQEQKKVYAASTADVEAAVASSKRAFAGWRDTPVTARRSILLKASHLFKERIPELIGVETEETSSGTGFAGYEIAVLASDLLEETACAMNQALRGETAPTDPTGKQMIMERVPFGCVLGIAPWNAPVVLGLRSVIGAIAAGNVAIMKTSEYSPTVHTALAQVLIDAGLPKGVLNVLHVDPKDAPSVIDALIGHEFVRKINFTGSTRVGRIIAQVAAKYLKPLTLELGGKNPIVITENADLDLAANNVIFGGFLHQGQICMSASNIFIHESVLDAVSQKIAALISENSGLIRASNQPTDLGNDKSHRLRGLFNRASLERAQDLLKDAQEHGAKLVAGEQKAGETNGTAFQPHILSGVSQKARLYREEAFAPLLALIPYKSEEEVLNIINESEYGLSASVYSTNHAQAWRLARAIESGAVHINGQTVHDSQDVVHGGVKASGYGRFNGAEGIREFTQLKVITIAAGGGTKMPFTMM</sequence>
<dbReference type="PANTHER" id="PTHR43353">
    <property type="entry name" value="SUCCINATE-SEMIALDEHYDE DEHYDROGENASE, MITOCHONDRIAL"/>
    <property type="match status" value="1"/>
</dbReference>
<evidence type="ECO:0000313" key="6">
    <source>
        <dbReference type="Proteomes" id="UP000245783"/>
    </source>
</evidence>
<dbReference type="RefSeq" id="XP_025368340.1">
    <property type="nucleotide sequence ID" value="XM_025514326.1"/>
</dbReference>
<dbReference type="InterPro" id="IPR029510">
    <property type="entry name" value="Ald_DH_CS_GLU"/>
</dbReference>
<dbReference type="STRING" id="1522189.A0A316VUQ5"/>
<reference evidence="5 6" key="1">
    <citation type="journal article" date="2018" name="Mol. Biol. Evol.">
        <title>Broad Genomic Sampling Reveals a Smut Pathogenic Ancestry of the Fungal Clade Ustilaginomycotina.</title>
        <authorList>
            <person name="Kijpornyongpan T."/>
            <person name="Mondo S.J."/>
            <person name="Barry K."/>
            <person name="Sandor L."/>
            <person name="Lee J."/>
            <person name="Lipzen A."/>
            <person name="Pangilinan J."/>
            <person name="LaButti K."/>
            <person name="Hainaut M."/>
            <person name="Henrissat B."/>
            <person name="Grigoriev I.V."/>
            <person name="Spatafora J.W."/>
            <person name="Aime M.C."/>
        </authorList>
    </citation>
    <scope>NUCLEOTIDE SEQUENCE [LARGE SCALE GENOMIC DNA]</scope>
    <source>
        <strain evidence="5 6">MCA 4658</strain>
    </source>
</reference>
<organism evidence="5 6">
    <name type="scientific">Ceraceosorus guamensis</name>
    <dbReference type="NCBI Taxonomy" id="1522189"/>
    <lineage>
        <taxon>Eukaryota</taxon>
        <taxon>Fungi</taxon>
        <taxon>Dikarya</taxon>
        <taxon>Basidiomycota</taxon>
        <taxon>Ustilaginomycotina</taxon>
        <taxon>Exobasidiomycetes</taxon>
        <taxon>Ceraceosorales</taxon>
        <taxon>Ceraceosoraceae</taxon>
        <taxon>Ceraceosorus</taxon>
    </lineage>
</organism>
<gene>
    <name evidence="5" type="ORF">IE81DRAFT_324793</name>
</gene>
<dbReference type="OrthoDB" id="310895at2759"/>
<dbReference type="AlphaFoldDB" id="A0A316VUQ5"/>
<dbReference type="InterPro" id="IPR016162">
    <property type="entry name" value="Ald_DH_N"/>
</dbReference>
<feature type="active site" evidence="2">
    <location>
        <position position="260"/>
    </location>
</feature>